<feature type="transmembrane region" description="Helical" evidence="1">
    <location>
        <begin position="196"/>
        <end position="213"/>
    </location>
</feature>
<dbReference type="OrthoDB" id="642536at2759"/>
<proteinExistence type="predicted"/>
<evidence type="ECO:0000256" key="1">
    <source>
        <dbReference type="SAM" id="Phobius"/>
    </source>
</evidence>
<accession>A0A6D2JR17</accession>
<dbReference type="AlphaFoldDB" id="A0A6D2JR17"/>
<evidence type="ECO:0000313" key="4">
    <source>
        <dbReference type="Proteomes" id="UP000467841"/>
    </source>
</evidence>
<feature type="domain" description="KIB1-4 beta-propeller" evidence="2">
    <location>
        <begin position="74"/>
        <end position="260"/>
    </location>
</feature>
<dbReference type="PANTHER" id="PTHR44259:SF93">
    <property type="entry name" value="PROTEIN, PUTATIVE (DUF295)-RELATED"/>
    <property type="match status" value="1"/>
</dbReference>
<dbReference type="InterPro" id="IPR050942">
    <property type="entry name" value="F-box_BR-signaling"/>
</dbReference>
<dbReference type="InterPro" id="IPR005174">
    <property type="entry name" value="KIB1-4_b-propeller"/>
</dbReference>
<name>A0A6D2JR17_9BRAS</name>
<keyword evidence="4" id="KW-1185">Reference proteome</keyword>
<keyword evidence="1" id="KW-0812">Transmembrane</keyword>
<dbReference type="PANTHER" id="PTHR44259">
    <property type="entry name" value="OS07G0183000 PROTEIN-RELATED"/>
    <property type="match status" value="1"/>
</dbReference>
<organism evidence="3 4">
    <name type="scientific">Microthlaspi erraticum</name>
    <dbReference type="NCBI Taxonomy" id="1685480"/>
    <lineage>
        <taxon>Eukaryota</taxon>
        <taxon>Viridiplantae</taxon>
        <taxon>Streptophyta</taxon>
        <taxon>Embryophyta</taxon>
        <taxon>Tracheophyta</taxon>
        <taxon>Spermatophyta</taxon>
        <taxon>Magnoliopsida</taxon>
        <taxon>eudicotyledons</taxon>
        <taxon>Gunneridae</taxon>
        <taxon>Pentapetalae</taxon>
        <taxon>rosids</taxon>
        <taxon>malvids</taxon>
        <taxon>Brassicales</taxon>
        <taxon>Brassicaceae</taxon>
        <taxon>Coluteocarpeae</taxon>
        <taxon>Microthlaspi</taxon>
    </lineage>
</organism>
<comment type="caution">
    <text evidence="3">The sequence shown here is derived from an EMBL/GenBank/DDBJ whole genome shotgun (WGS) entry which is preliminary data.</text>
</comment>
<evidence type="ECO:0000259" key="2">
    <source>
        <dbReference type="Pfam" id="PF03478"/>
    </source>
</evidence>
<dbReference type="EMBL" id="CACVBM020001278">
    <property type="protein sequence ID" value="CAA7043429.1"/>
    <property type="molecule type" value="Genomic_DNA"/>
</dbReference>
<evidence type="ECO:0000313" key="3">
    <source>
        <dbReference type="EMBL" id="CAA7043429.1"/>
    </source>
</evidence>
<gene>
    <name evidence="3" type="ORF">MERR_LOCUS30664</name>
</gene>
<sequence>MSLIFNLFAELSVEEEEDHKARFIFSSSPRKQTPYMILEGNKVGDQSCSEEEKIIVKFKLLDLNKEEIIHVTHKAFPKLLYEESRVIGSSRGWTAFMSKHDGTVRQSDVLTNLVSSRVIILPSLSDPLRLRSSAIISISISSPPDEDDGYVVFVKFLGPDLYYCRPNRVSQWMKVDMIYQSHINLRHVIYSQGSQMLFLVITGASFLLCYDVNMKERYRRLRLINYPKMAQSESELLALCSKTDQLAESSCGKCYIVRRYESSN</sequence>
<protein>
    <recommendedName>
        <fullName evidence="2">KIB1-4 beta-propeller domain-containing protein</fullName>
    </recommendedName>
</protein>
<dbReference type="Proteomes" id="UP000467841">
    <property type="component" value="Unassembled WGS sequence"/>
</dbReference>
<dbReference type="Pfam" id="PF03478">
    <property type="entry name" value="Beta-prop_KIB1-4"/>
    <property type="match status" value="1"/>
</dbReference>
<keyword evidence="1" id="KW-1133">Transmembrane helix</keyword>
<reference evidence="3" key="1">
    <citation type="submission" date="2020-01" db="EMBL/GenBank/DDBJ databases">
        <authorList>
            <person name="Mishra B."/>
        </authorList>
    </citation>
    <scope>NUCLEOTIDE SEQUENCE [LARGE SCALE GENOMIC DNA]</scope>
</reference>
<keyword evidence="1" id="KW-0472">Membrane</keyword>